<dbReference type="InterPro" id="IPR059206">
    <property type="entry name" value="Sll1717-like"/>
</dbReference>
<dbReference type="EMBL" id="DF820469">
    <property type="protein sequence ID" value="GAK59285.1"/>
    <property type="molecule type" value="Genomic_DNA"/>
</dbReference>
<keyword evidence="2" id="KW-1185">Reference proteome</keyword>
<gene>
    <name evidence="1" type="ORF">U27_06262</name>
</gene>
<name>A0A081C3Y0_VECG1</name>
<dbReference type="STRING" id="1499967.U27_06262"/>
<organism evidence="1">
    <name type="scientific">Vecturithrix granuli</name>
    <dbReference type="NCBI Taxonomy" id="1499967"/>
    <lineage>
        <taxon>Bacteria</taxon>
        <taxon>Candidatus Moduliflexota</taxon>
        <taxon>Candidatus Vecturitrichia</taxon>
        <taxon>Candidatus Vecturitrichales</taxon>
        <taxon>Candidatus Vecturitrichaceae</taxon>
        <taxon>Candidatus Vecturithrix</taxon>
    </lineage>
</organism>
<sequence length="477" mass="56808">MERKALLEEIANNWKLEAKEEDNERYFYFFNEVDRILKGAKNYVIGRKGTGKTAISEYITSLNKRDGKIFTEKLKFKNFPFNELYGLKDAKFTPPNQYITLWKHLIYSIICKMMLRNSNINSKIHQSLSLSYEPDTITSLPRLVAEWTHKDFEVLDPDEKSTTFRRTDEIPWIMKVDILEDIIRKHIDDSKYYIVFDELDEDYRNIKETKSFELYDNLITSLFKAVQEIRSSFRDTRYHIYPIIFLRDDIYGLIKDADKNKWTDFKIELDWDIQKIQRLIAFRISRAFSKDQEILPFGKVWNYIFFNLSVKMGNERAKEMSIFDYIVRSTQLRPRDFIRYIQVCAEETVLGGHDLIHPNTVKKVDKAFSNYLRAEIEDEIFPILPDISNIFRVLSEIRKQFLSIEEFKDTYDKYVSNGTIQETNVNLVLQLLYDFSVIGNCTRNDAQIFKYKNKEARLNFSENIVIHRGLYKALQIL</sequence>
<evidence type="ECO:0008006" key="3">
    <source>
        <dbReference type="Google" id="ProtNLM"/>
    </source>
</evidence>
<dbReference type="AlphaFoldDB" id="A0A081C3Y0"/>
<reference evidence="1" key="1">
    <citation type="journal article" date="2015" name="PeerJ">
        <title>First genomic representation of candidate bacterial phylum KSB3 points to enhanced environmental sensing as a trigger of wastewater bulking.</title>
        <authorList>
            <person name="Sekiguchi Y."/>
            <person name="Ohashi A."/>
            <person name="Parks D.H."/>
            <person name="Yamauchi T."/>
            <person name="Tyson G.W."/>
            <person name="Hugenholtz P."/>
        </authorList>
    </citation>
    <scope>NUCLEOTIDE SEQUENCE [LARGE SCALE GENOMIC DNA]</scope>
</reference>
<evidence type="ECO:0000313" key="2">
    <source>
        <dbReference type="Proteomes" id="UP000030661"/>
    </source>
</evidence>
<dbReference type="Proteomes" id="UP000030661">
    <property type="component" value="Unassembled WGS sequence"/>
</dbReference>
<dbReference type="NCBIfam" id="NF047389">
    <property type="entry name" value="ATPase_Sll1717"/>
    <property type="match status" value="1"/>
</dbReference>
<dbReference type="HOGENOM" id="CLU_035897_1_0_0"/>
<proteinExistence type="predicted"/>
<protein>
    <recommendedName>
        <fullName evidence="3">ATPase</fullName>
    </recommendedName>
</protein>
<evidence type="ECO:0000313" key="1">
    <source>
        <dbReference type="EMBL" id="GAK59285.1"/>
    </source>
</evidence>
<accession>A0A081C3Y0</accession>